<evidence type="ECO:0000313" key="2">
    <source>
        <dbReference type="Proteomes" id="UP000784294"/>
    </source>
</evidence>
<reference evidence="1" key="1">
    <citation type="submission" date="2018-11" db="EMBL/GenBank/DDBJ databases">
        <authorList>
            <consortium name="Pathogen Informatics"/>
        </authorList>
    </citation>
    <scope>NUCLEOTIDE SEQUENCE</scope>
</reference>
<evidence type="ECO:0000313" key="1">
    <source>
        <dbReference type="EMBL" id="VEL27241.1"/>
    </source>
</evidence>
<proteinExistence type="predicted"/>
<gene>
    <name evidence="1" type="ORF">PXEA_LOCUS20681</name>
</gene>
<dbReference type="Proteomes" id="UP000784294">
    <property type="component" value="Unassembled WGS sequence"/>
</dbReference>
<organism evidence="1 2">
    <name type="scientific">Protopolystoma xenopodis</name>
    <dbReference type="NCBI Taxonomy" id="117903"/>
    <lineage>
        <taxon>Eukaryota</taxon>
        <taxon>Metazoa</taxon>
        <taxon>Spiralia</taxon>
        <taxon>Lophotrochozoa</taxon>
        <taxon>Platyhelminthes</taxon>
        <taxon>Monogenea</taxon>
        <taxon>Polyopisthocotylea</taxon>
        <taxon>Polystomatidea</taxon>
        <taxon>Polystomatidae</taxon>
        <taxon>Protopolystoma</taxon>
    </lineage>
</organism>
<dbReference type="AlphaFoldDB" id="A0A448X3E7"/>
<protein>
    <submittedName>
        <fullName evidence="1">Uncharacterized protein</fullName>
    </submittedName>
</protein>
<dbReference type="EMBL" id="CAAALY010085855">
    <property type="protein sequence ID" value="VEL27241.1"/>
    <property type="molecule type" value="Genomic_DNA"/>
</dbReference>
<name>A0A448X3E7_9PLAT</name>
<sequence>MLHLKKCQYFSALYMHLNRARMNMILTSSCTGREPPQQPDSPTNATLQCTITAPTTLQPHGAPIGERHSTLQPVFEHVFTALMAYFLQ</sequence>
<accession>A0A448X3E7</accession>
<comment type="caution">
    <text evidence="1">The sequence shown here is derived from an EMBL/GenBank/DDBJ whole genome shotgun (WGS) entry which is preliminary data.</text>
</comment>
<keyword evidence="2" id="KW-1185">Reference proteome</keyword>